<accession>A0A151GJS7</accession>
<dbReference type="STRING" id="98403.A0A151GJS7"/>
<dbReference type="InParanoid" id="A0A151GJS7"/>
<evidence type="ECO:0008006" key="4">
    <source>
        <dbReference type="Google" id="ProtNLM"/>
    </source>
</evidence>
<name>A0A151GJS7_DRECN</name>
<evidence type="ECO:0000256" key="1">
    <source>
        <dbReference type="SAM" id="MobiDB-lite"/>
    </source>
</evidence>
<proteinExistence type="predicted"/>
<feature type="region of interest" description="Disordered" evidence="1">
    <location>
        <begin position="93"/>
        <end position="128"/>
    </location>
</feature>
<evidence type="ECO:0000313" key="3">
    <source>
        <dbReference type="Proteomes" id="UP000076580"/>
    </source>
</evidence>
<dbReference type="RefSeq" id="XP_040656690.1">
    <property type="nucleotide sequence ID" value="XM_040801657.1"/>
</dbReference>
<gene>
    <name evidence="2" type="ORF">DCS_04347</name>
</gene>
<evidence type="ECO:0000313" key="2">
    <source>
        <dbReference type="EMBL" id="KYK57338.1"/>
    </source>
</evidence>
<organism evidence="2 3">
    <name type="scientific">Drechmeria coniospora</name>
    <name type="common">Nematophagous fungus</name>
    <name type="synonym">Meria coniospora</name>
    <dbReference type="NCBI Taxonomy" id="98403"/>
    <lineage>
        <taxon>Eukaryota</taxon>
        <taxon>Fungi</taxon>
        <taxon>Dikarya</taxon>
        <taxon>Ascomycota</taxon>
        <taxon>Pezizomycotina</taxon>
        <taxon>Sordariomycetes</taxon>
        <taxon>Hypocreomycetidae</taxon>
        <taxon>Hypocreales</taxon>
        <taxon>Ophiocordycipitaceae</taxon>
        <taxon>Drechmeria</taxon>
    </lineage>
</organism>
<dbReference type="GO" id="GO:0031511">
    <property type="term" value="C:Mis6-Sim4 complex"/>
    <property type="evidence" value="ECO:0007669"/>
    <property type="project" value="InterPro"/>
</dbReference>
<dbReference type="Pfam" id="PF13093">
    <property type="entry name" value="FTA4"/>
    <property type="match status" value="1"/>
</dbReference>
<dbReference type="AlphaFoldDB" id="A0A151GJS7"/>
<dbReference type="PANTHER" id="PTHR42040:SF1">
    <property type="entry name" value="INNER KINETOCHORE SUBUNIT FTA4"/>
    <property type="match status" value="1"/>
</dbReference>
<keyword evidence="3" id="KW-1185">Reference proteome</keyword>
<dbReference type="EMBL" id="LAYC01000002">
    <property type="protein sequence ID" value="KYK57338.1"/>
    <property type="molecule type" value="Genomic_DNA"/>
</dbReference>
<comment type="caution">
    <text evidence="2">The sequence shown here is derived from an EMBL/GenBank/DDBJ whole genome shotgun (WGS) entry which is preliminary data.</text>
</comment>
<sequence>MAMPPPAPTIPSLKKSFLTSQAALLAQPLAPSRSWHDSNDASDKPIPSRLLDSALASLNQTIQRHARRVYPPQAAQNVALQIESAYLREAERRVGGEAEDDGLSRDIDLSTCHSTRDGRSVSMENADTAPVAEEDVIEALPESWPSERDVLEYPMEAKRYADAVGRLAELSERRKGLAQRVERLGRLKAAVDPFQTTDSTGAGIQENLITRDGAVEKELERMRVLLARVAGRIGDLRDRRSGDGKVDLAALGSARKRNVDEFLADSRVFPS</sequence>
<dbReference type="InterPro" id="IPR025207">
    <property type="entry name" value="Sim4_Fta4"/>
</dbReference>
<feature type="compositionally biased region" description="Basic and acidic residues" evidence="1">
    <location>
        <begin position="93"/>
        <end position="119"/>
    </location>
</feature>
<dbReference type="Proteomes" id="UP000076580">
    <property type="component" value="Chromosome 02"/>
</dbReference>
<dbReference type="GeneID" id="63716990"/>
<reference evidence="2 3" key="1">
    <citation type="journal article" date="2016" name="Sci. Rep.">
        <title>Insights into Adaptations to a Near-Obligate Nematode Endoparasitic Lifestyle from the Finished Genome of Drechmeria coniospora.</title>
        <authorList>
            <person name="Zhang L."/>
            <person name="Zhou Z."/>
            <person name="Guo Q."/>
            <person name="Fokkens L."/>
            <person name="Miskei M."/>
            <person name="Pocsi I."/>
            <person name="Zhang W."/>
            <person name="Chen M."/>
            <person name="Wang L."/>
            <person name="Sun Y."/>
            <person name="Donzelli B.G."/>
            <person name="Gibson D.M."/>
            <person name="Nelson D.R."/>
            <person name="Luo J.G."/>
            <person name="Rep M."/>
            <person name="Liu H."/>
            <person name="Yang S."/>
            <person name="Wang J."/>
            <person name="Krasnoff S.B."/>
            <person name="Xu Y."/>
            <person name="Molnar I."/>
            <person name="Lin M."/>
        </authorList>
    </citation>
    <scope>NUCLEOTIDE SEQUENCE [LARGE SCALE GENOMIC DNA]</scope>
    <source>
        <strain evidence="2 3">ARSEF 6962</strain>
    </source>
</reference>
<dbReference type="PANTHER" id="PTHR42040">
    <property type="entry name" value="INNER KINETOCHORE SUBUNIT FTA4"/>
    <property type="match status" value="1"/>
</dbReference>
<protein>
    <recommendedName>
        <fullName evidence="4">Kinetochore protein fta4</fullName>
    </recommendedName>
</protein>